<evidence type="ECO:0000256" key="2">
    <source>
        <dbReference type="ARBA" id="ARBA00022737"/>
    </source>
</evidence>
<dbReference type="STRING" id="763665.A0A2G5B461"/>
<dbReference type="CDD" id="cd09326">
    <property type="entry name" value="LIM_CRP_like"/>
    <property type="match status" value="1"/>
</dbReference>
<name>A0A2G5B461_COERN</name>
<dbReference type="PANTHER" id="PTHR46074">
    <property type="entry name" value="CYSTEINE-RICH PROTEIN CRIP FAMILY MEMBER"/>
    <property type="match status" value="1"/>
</dbReference>
<dbReference type="PROSITE" id="PS50023">
    <property type="entry name" value="LIM_DOMAIN_2"/>
    <property type="match status" value="2"/>
</dbReference>
<gene>
    <name evidence="8" type="ORF">COEREDRAFT_20581</name>
</gene>
<dbReference type="PANTHER" id="PTHR46074:SF5">
    <property type="entry name" value="LIM DOMAIN-CONTAINING PROTEIN C"/>
    <property type="match status" value="1"/>
</dbReference>
<keyword evidence="4 5" id="KW-0440">LIM domain</keyword>
<dbReference type="Pfam" id="PF00412">
    <property type="entry name" value="LIM"/>
    <property type="match status" value="2"/>
</dbReference>
<feature type="non-terminal residue" evidence="8">
    <location>
        <position position="1"/>
    </location>
</feature>
<evidence type="ECO:0000256" key="5">
    <source>
        <dbReference type="PROSITE-ProRule" id="PRU00125"/>
    </source>
</evidence>
<dbReference type="PROSITE" id="PS00478">
    <property type="entry name" value="LIM_DOMAIN_1"/>
    <property type="match status" value="2"/>
</dbReference>
<feature type="region of interest" description="Disordered" evidence="6">
    <location>
        <begin position="67"/>
        <end position="102"/>
    </location>
</feature>
<evidence type="ECO:0000256" key="6">
    <source>
        <dbReference type="SAM" id="MobiDB-lite"/>
    </source>
</evidence>
<dbReference type="Proteomes" id="UP000242474">
    <property type="component" value="Unassembled WGS sequence"/>
</dbReference>
<keyword evidence="9" id="KW-1185">Reference proteome</keyword>
<evidence type="ECO:0000259" key="7">
    <source>
        <dbReference type="PROSITE" id="PS50023"/>
    </source>
</evidence>
<evidence type="ECO:0000256" key="1">
    <source>
        <dbReference type="ARBA" id="ARBA00022723"/>
    </source>
</evidence>
<feature type="non-terminal residue" evidence="8">
    <location>
        <position position="170"/>
    </location>
</feature>
<evidence type="ECO:0000313" key="9">
    <source>
        <dbReference type="Proteomes" id="UP000242474"/>
    </source>
</evidence>
<dbReference type="AlphaFoldDB" id="A0A2G5B461"/>
<dbReference type="GO" id="GO:0046872">
    <property type="term" value="F:metal ion binding"/>
    <property type="evidence" value="ECO:0007669"/>
    <property type="project" value="UniProtKB-KW"/>
</dbReference>
<dbReference type="Gene3D" id="2.10.110.10">
    <property type="entry name" value="Cysteine Rich Protein"/>
    <property type="match status" value="2"/>
</dbReference>
<evidence type="ECO:0000256" key="4">
    <source>
        <dbReference type="ARBA" id="ARBA00023038"/>
    </source>
</evidence>
<dbReference type="EMBL" id="KZ303527">
    <property type="protein sequence ID" value="PIA13790.1"/>
    <property type="molecule type" value="Genomic_DNA"/>
</dbReference>
<evidence type="ECO:0000313" key="8">
    <source>
        <dbReference type="EMBL" id="PIA13790.1"/>
    </source>
</evidence>
<dbReference type="SMART" id="SM00132">
    <property type="entry name" value="LIM"/>
    <property type="match status" value="2"/>
</dbReference>
<dbReference type="FunFam" id="2.10.110.10:FF:000001">
    <property type="entry name" value="Cysteine and glycine-rich protein 1"/>
    <property type="match status" value="2"/>
</dbReference>
<keyword evidence="1 5" id="KW-0479">Metal-binding</keyword>
<sequence>CPRCNKTIYHAEKVVGPGGPWHRQCFKCKQCSTTLNSTKLTEHEGEAFCQTCYTKLFSPRGYNIGGSTEPLPYQSRPQLPPRSPSENIKKPPRASSSLADFGMPPPDICPRCNDRIYAAEHAMAAGRKYHKFCIKCKACDTSINSLQITERDGEIFCRTCYAKKFGPKGF</sequence>
<feature type="domain" description="LIM zinc-binding" evidence="7">
    <location>
        <begin position="1"/>
        <end position="59"/>
    </location>
</feature>
<evidence type="ECO:0000256" key="3">
    <source>
        <dbReference type="ARBA" id="ARBA00022833"/>
    </source>
</evidence>
<organism evidence="8 9">
    <name type="scientific">Coemansia reversa (strain ATCC 12441 / NRRL 1564)</name>
    <dbReference type="NCBI Taxonomy" id="763665"/>
    <lineage>
        <taxon>Eukaryota</taxon>
        <taxon>Fungi</taxon>
        <taxon>Fungi incertae sedis</taxon>
        <taxon>Zoopagomycota</taxon>
        <taxon>Kickxellomycotina</taxon>
        <taxon>Kickxellomycetes</taxon>
        <taxon>Kickxellales</taxon>
        <taxon>Kickxellaceae</taxon>
        <taxon>Coemansia</taxon>
    </lineage>
</organism>
<dbReference type="OrthoDB" id="8062037at2759"/>
<accession>A0A2G5B461</accession>
<reference evidence="8 9" key="1">
    <citation type="journal article" date="2015" name="Genome Biol. Evol.">
        <title>Phylogenomic analyses indicate that early fungi evolved digesting cell walls of algal ancestors of land plants.</title>
        <authorList>
            <person name="Chang Y."/>
            <person name="Wang S."/>
            <person name="Sekimoto S."/>
            <person name="Aerts A.L."/>
            <person name="Choi C."/>
            <person name="Clum A."/>
            <person name="LaButti K.M."/>
            <person name="Lindquist E.A."/>
            <person name="Yee Ngan C."/>
            <person name="Ohm R.A."/>
            <person name="Salamov A.A."/>
            <person name="Grigoriev I.V."/>
            <person name="Spatafora J.W."/>
            <person name="Berbee M.L."/>
        </authorList>
    </citation>
    <scope>NUCLEOTIDE SEQUENCE [LARGE SCALE GENOMIC DNA]</scope>
    <source>
        <strain evidence="8 9">NRRL 1564</strain>
    </source>
</reference>
<proteinExistence type="predicted"/>
<keyword evidence="3 5" id="KW-0862">Zinc</keyword>
<protein>
    <submittedName>
        <fullName evidence="8">LIM-domain-containing protein</fullName>
    </submittedName>
</protein>
<dbReference type="InterPro" id="IPR001781">
    <property type="entry name" value="Znf_LIM"/>
</dbReference>
<keyword evidence="2" id="KW-0677">Repeat</keyword>
<feature type="domain" description="LIM zinc-binding" evidence="7">
    <location>
        <begin position="107"/>
        <end position="167"/>
    </location>
</feature>
<dbReference type="SUPFAM" id="SSF57716">
    <property type="entry name" value="Glucocorticoid receptor-like (DNA-binding domain)"/>
    <property type="match status" value="4"/>
</dbReference>